<reference evidence="1 2" key="1">
    <citation type="submission" date="2024-09" db="EMBL/GenBank/DDBJ databases">
        <authorList>
            <person name="Sun Q."/>
            <person name="Mori K."/>
        </authorList>
    </citation>
    <scope>NUCLEOTIDE SEQUENCE [LARGE SCALE GENOMIC DNA]</scope>
    <source>
        <strain evidence="1 2">NCAIM B.01794</strain>
    </source>
</reference>
<protein>
    <submittedName>
        <fullName evidence="1">Uncharacterized protein</fullName>
    </submittedName>
</protein>
<accession>A0ABV6SPL5</accession>
<keyword evidence="2" id="KW-1185">Reference proteome</keyword>
<dbReference type="EMBL" id="JBHLSS010000118">
    <property type="protein sequence ID" value="MFC0711472.1"/>
    <property type="molecule type" value="Genomic_DNA"/>
</dbReference>
<comment type="caution">
    <text evidence="1">The sequence shown here is derived from an EMBL/GenBank/DDBJ whole genome shotgun (WGS) entry which is preliminary data.</text>
</comment>
<gene>
    <name evidence="1" type="ORF">ACFFGX_18600</name>
</gene>
<proteinExistence type="predicted"/>
<dbReference type="RefSeq" id="WP_376948243.1">
    <property type="nucleotide sequence ID" value="NZ_CP171449.1"/>
</dbReference>
<evidence type="ECO:0000313" key="2">
    <source>
        <dbReference type="Proteomes" id="UP001589891"/>
    </source>
</evidence>
<name>A0ABV6SPL5_AZOPA</name>
<organism evidence="1 2">
    <name type="scientific">Azorhizophilus paspali</name>
    <name type="common">Azotobacter paspali</name>
    <dbReference type="NCBI Taxonomy" id="69963"/>
    <lineage>
        <taxon>Bacteria</taxon>
        <taxon>Pseudomonadati</taxon>
        <taxon>Pseudomonadota</taxon>
        <taxon>Gammaproteobacteria</taxon>
        <taxon>Pseudomonadales</taxon>
        <taxon>Pseudomonadaceae</taxon>
        <taxon>Azorhizophilus</taxon>
    </lineage>
</organism>
<evidence type="ECO:0000313" key="1">
    <source>
        <dbReference type="EMBL" id="MFC0711472.1"/>
    </source>
</evidence>
<dbReference type="Proteomes" id="UP001589891">
    <property type="component" value="Unassembled WGS sequence"/>
</dbReference>
<sequence length="120" mass="13975">MWFLESHFKEYMAKAVPMFGEDYGYFVWNEKGLITRKIVVPGDGWTGTTIGENSTSCMVALVKKTPGKHKLKKGEHSEWRENVIGEFRNLFCVSEFQFDFPESYTEEFLVENSELGFGYY</sequence>